<keyword evidence="5" id="KW-1185">Reference proteome</keyword>
<reference evidence="4 5" key="1">
    <citation type="journal article" date="2013" name="Proc. Natl. Acad. Sci. U.S.A.">
        <title>The king cobra genome reveals dynamic gene evolution and adaptation in the snake venom system.</title>
        <authorList>
            <person name="Vonk F.J."/>
            <person name="Casewell N.R."/>
            <person name="Henkel C.V."/>
            <person name="Heimberg A.M."/>
            <person name="Jansen H.J."/>
            <person name="McCleary R.J."/>
            <person name="Kerkkamp H.M."/>
            <person name="Vos R.A."/>
            <person name="Guerreiro I."/>
            <person name="Calvete J.J."/>
            <person name="Wuster W."/>
            <person name="Woods A.E."/>
            <person name="Logan J.M."/>
            <person name="Harrison R.A."/>
            <person name="Castoe T.A."/>
            <person name="de Koning A.P."/>
            <person name="Pollock D.D."/>
            <person name="Yandell M."/>
            <person name="Calderon D."/>
            <person name="Renjifo C."/>
            <person name="Currier R.B."/>
            <person name="Salgado D."/>
            <person name="Pla D."/>
            <person name="Sanz L."/>
            <person name="Hyder A.S."/>
            <person name="Ribeiro J.M."/>
            <person name="Arntzen J.W."/>
            <person name="van den Thillart G.E."/>
            <person name="Boetzer M."/>
            <person name="Pirovano W."/>
            <person name="Dirks R.P."/>
            <person name="Spaink H.P."/>
            <person name="Duboule D."/>
            <person name="McGlinn E."/>
            <person name="Kini R.M."/>
            <person name="Richardson M.K."/>
        </authorList>
    </citation>
    <scope>NUCLEOTIDE SEQUENCE</scope>
    <source>
        <tissue evidence="4">Blood</tissue>
    </source>
</reference>
<protein>
    <submittedName>
        <fullName evidence="4">SCAN domain-containing protein 3</fullName>
    </submittedName>
</protein>
<dbReference type="AlphaFoldDB" id="V8N700"/>
<organism evidence="4 5">
    <name type="scientific">Ophiophagus hannah</name>
    <name type="common">King cobra</name>
    <name type="synonym">Naja hannah</name>
    <dbReference type="NCBI Taxonomy" id="8665"/>
    <lineage>
        <taxon>Eukaryota</taxon>
        <taxon>Metazoa</taxon>
        <taxon>Chordata</taxon>
        <taxon>Craniata</taxon>
        <taxon>Vertebrata</taxon>
        <taxon>Euteleostomi</taxon>
        <taxon>Lepidosauria</taxon>
        <taxon>Squamata</taxon>
        <taxon>Bifurcata</taxon>
        <taxon>Unidentata</taxon>
        <taxon>Episquamata</taxon>
        <taxon>Toxicofera</taxon>
        <taxon>Serpentes</taxon>
        <taxon>Colubroidea</taxon>
        <taxon>Elapidae</taxon>
        <taxon>Elapinae</taxon>
        <taxon>Ophiophagus</taxon>
    </lineage>
</organism>
<dbReference type="Proteomes" id="UP000018936">
    <property type="component" value="Unassembled WGS sequence"/>
</dbReference>
<feature type="non-terminal residue" evidence="4">
    <location>
        <position position="1"/>
    </location>
</feature>
<dbReference type="Pfam" id="PF02023">
    <property type="entry name" value="SCAN"/>
    <property type="match status" value="1"/>
</dbReference>
<dbReference type="FunFam" id="1.10.4020.10:FF:000001">
    <property type="entry name" value="zinc finger protein 263 isoform X1"/>
    <property type="match status" value="1"/>
</dbReference>
<proteinExistence type="predicted"/>
<feature type="region of interest" description="Disordered" evidence="2">
    <location>
        <begin position="112"/>
        <end position="164"/>
    </location>
</feature>
<evidence type="ECO:0000313" key="5">
    <source>
        <dbReference type="Proteomes" id="UP000018936"/>
    </source>
</evidence>
<dbReference type="Gene3D" id="1.10.4020.10">
    <property type="entry name" value="DNA breaking-rejoining enzymes"/>
    <property type="match status" value="1"/>
</dbReference>
<dbReference type="SUPFAM" id="SSF47353">
    <property type="entry name" value="Retrovirus capsid dimerization domain-like"/>
    <property type="match status" value="1"/>
</dbReference>
<dbReference type="PANTHER" id="PTHR45935">
    <property type="entry name" value="PROTEIN ZBED8-RELATED"/>
    <property type="match status" value="1"/>
</dbReference>
<keyword evidence="1" id="KW-0539">Nucleus</keyword>
<name>V8N700_OPHHA</name>
<evidence type="ECO:0000256" key="1">
    <source>
        <dbReference type="ARBA" id="ARBA00023242"/>
    </source>
</evidence>
<evidence type="ECO:0000313" key="4">
    <source>
        <dbReference type="EMBL" id="ETE57433.1"/>
    </source>
</evidence>
<feature type="compositionally biased region" description="Basic and acidic residues" evidence="2">
    <location>
        <begin position="132"/>
        <end position="147"/>
    </location>
</feature>
<dbReference type="PROSITE" id="PS50804">
    <property type="entry name" value="SCAN_BOX"/>
    <property type="match status" value="1"/>
</dbReference>
<dbReference type="EMBL" id="AZIM01008466">
    <property type="protein sequence ID" value="ETE57433.1"/>
    <property type="molecule type" value="Genomic_DNA"/>
</dbReference>
<sequence length="552" mass="60946">MCSGPPTRVARLQIGMQPGEVGDPALRGAPSLTDILPEVAWKSPTVHAHASPARQLIVGYLGGMGDAGAWAEMRMGVLHACTETCMGGLARMCRNAQGGLVHMRRDVAPGESRTCMRRGHGGPLRALPSGSKSKEAAEKAMKEKKCADPQWKGGPENPTNPVRPLYISEPKLEETDLGKLPCEVQPEQPGWGASQKSKEEPFRGMEERWEAQWQQFLKTLQPAHKGGDNPGFSEASPWEDTKAFLASFEQVAQACQWPSGQWVAHLLPALSGEAEDAFRSLEARDREDYGKVKAAILRGEALKMERQRQHFRQFCCQEVGDPRRIHSQLQELCLQWLRPEKHTKEQILELLILEQFLASLPSDLQSWIRAGGAATCSQAVALVEEFLRSQQEVKSESYELVQPAVELDSEKVRESGEDLDEGPAAAETKGATWEVQLAMGKAAVGQALTLIEKEIGVAYQYFREDHFSPYPESGGFLGLWRPCGSQKQARFWTSNRAIFPPSRASAQILHLPASKNGLRGDSCELAMVSCERWLWQVDLGKLAMASCPIPPH</sequence>
<dbReference type="InterPro" id="IPR050916">
    <property type="entry name" value="SCAN-C2H2_zinc_finger"/>
</dbReference>
<dbReference type="CDD" id="cd07936">
    <property type="entry name" value="SCAN"/>
    <property type="match status" value="1"/>
</dbReference>
<evidence type="ECO:0000259" key="3">
    <source>
        <dbReference type="PROSITE" id="PS50804"/>
    </source>
</evidence>
<comment type="caution">
    <text evidence="4">The sequence shown here is derived from an EMBL/GenBank/DDBJ whole genome shotgun (WGS) entry which is preliminary data.</text>
</comment>
<feature type="domain" description="SCAN box" evidence="3">
    <location>
        <begin position="308"/>
        <end position="389"/>
    </location>
</feature>
<accession>V8N700</accession>
<evidence type="ECO:0000256" key="2">
    <source>
        <dbReference type="SAM" id="MobiDB-lite"/>
    </source>
</evidence>
<dbReference type="InterPro" id="IPR038269">
    <property type="entry name" value="SCAN_sf"/>
</dbReference>
<dbReference type="SMART" id="SM00431">
    <property type="entry name" value="SCAN"/>
    <property type="match status" value="1"/>
</dbReference>
<gene>
    <name evidence="4" type="primary">SCAND3</name>
    <name evidence="4" type="ORF">L345_16851</name>
</gene>
<dbReference type="OrthoDB" id="9041220at2759"/>
<dbReference type="PANTHER" id="PTHR45935:SF15">
    <property type="entry name" value="SCAN BOX DOMAIN-CONTAINING PROTEIN"/>
    <property type="match status" value="1"/>
</dbReference>
<dbReference type="InterPro" id="IPR003309">
    <property type="entry name" value="SCAN_dom"/>
</dbReference>